<sequence length="93" mass="11243">MPKAKSRNSIRIKIQYRTTRSFYKYRQQQNLFLKAKTKQTFHNHTHPFPTLLPRPPQYRFQSHVGRPYQSYCDYCDIARRLSRCMVMAGCHDC</sequence>
<organism evidence="1 2">
    <name type="scientific">Ascobolus immersus RN42</name>
    <dbReference type="NCBI Taxonomy" id="1160509"/>
    <lineage>
        <taxon>Eukaryota</taxon>
        <taxon>Fungi</taxon>
        <taxon>Dikarya</taxon>
        <taxon>Ascomycota</taxon>
        <taxon>Pezizomycotina</taxon>
        <taxon>Pezizomycetes</taxon>
        <taxon>Pezizales</taxon>
        <taxon>Ascobolaceae</taxon>
        <taxon>Ascobolus</taxon>
    </lineage>
</organism>
<accession>A0A3N4HLW0</accession>
<keyword evidence="2" id="KW-1185">Reference proteome</keyword>
<evidence type="ECO:0000313" key="1">
    <source>
        <dbReference type="EMBL" id="RPA73071.1"/>
    </source>
</evidence>
<name>A0A3N4HLW0_ASCIM</name>
<dbReference type="Proteomes" id="UP000275078">
    <property type="component" value="Unassembled WGS sequence"/>
</dbReference>
<proteinExistence type="predicted"/>
<protein>
    <submittedName>
        <fullName evidence="1">Uncharacterized protein</fullName>
    </submittedName>
</protein>
<evidence type="ECO:0000313" key="2">
    <source>
        <dbReference type="Proteomes" id="UP000275078"/>
    </source>
</evidence>
<gene>
    <name evidence="1" type="ORF">BJ508DRAFT_57791</name>
</gene>
<dbReference type="EMBL" id="ML119835">
    <property type="protein sequence ID" value="RPA73071.1"/>
    <property type="molecule type" value="Genomic_DNA"/>
</dbReference>
<reference evidence="1 2" key="1">
    <citation type="journal article" date="2018" name="Nat. Ecol. Evol.">
        <title>Pezizomycetes genomes reveal the molecular basis of ectomycorrhizal truffle lifestyle.</title>
        <authorList>
            <person name="Murat C."/>
            <person name="Payen T."/>
            <person name="Noel B."/>
            <person name="Kuo A."/>
            <person name="Morin E."/>
            <person name="Chen J."/>
            <person name="Kohler A."/>
            <person name="Krizsan K."/>
            <person name="Balestrini R."/>
            <person name="Da Silva C."/>
            <person name="Montanini B."/>
            <person name="Hainaut M."/>
            <person name="Levati E."/>
            <person name="Barry K.W."/>
            <person name="Belfiori B."/>
            <person name="Cichocki N."/>
            <person name="Clum A."/>
            <person name="Dockter R.B."/>
            <person name="Fauchery L."/>
            <person name="Guy J."/>
            <person name="Iotti M."/>
            <person name="Le Tacon F."/>
            <person name="Lindquist E.A."/>
            <person name="Lipzen A."/>
            <person name="Malagnac F."/>
            <person name="Mello A."/>
            <person name="Molinier V."/>
            <person name="Miyauchi S."/>
            <person name="Poulain J."/>
            <person name="Riccioni C."/>
            <person name="Rubini A."/>
            <person name="Sitrit Y."/>
            <person name="Splivallo R."/>
            <person name="Traeger S."/>
            <person name="Wang M."/>
            <person name="Zifcakova L."/>
            <person name="Wipf D."/>
            <person name="Zambonelli A."/>
            <person name="Paolocci F."/>
            <person name="Nowrousian M."/>
            <person name="Ottonello S."/>
            <person name="Baldrian P."/>
            <person name="Spatafora J.W."/>
            <person name="Henrissat B."/>
            <person name="Nagy L.G."/>
            <person name="Aury J.M."/>
            <person name="Wincker P."/>
            <person name="Grigoriev I.V."/>
            <person name="Bonfante P."/>
            <person name="Martin F.M."/>
        </authorList>
    </citation>
    <scope>NUCLEOTIDE SEQUENCE [LARGE SCALE GENOMIC DNA]</scope>
    <source>
        <strain evidence="1 2">RN42</strain>
    </source>
</reference>
<dbReference type="AlphaFoldDB" id="A0A3N4HLW0"/>